<evidence type="ECO:0000313" key="2">
    <source>
        <dbReference type="EMBL" id="CAF4267112.1"/>
    </source>
</evidence>
<sequence length="304" mass="36218">MSNGTDPNLQQLDDEYLHFAFIKLTPPSSLITQIKISLFSQFFIFIIHCICDISDEKLHQMLMNMTTDDIYCFHCVQYHIENQIRMNYIQTLNPKPQNFLLNLNRRRIICLILILLIIYLKLLIEAWKMLNEISSKDEYLHQQWLFEQEKIVNQKKNLQEFLNNLKSSSNESTKPCKKCFDSISKFYSKAIVNIYEKNQNIKEEYNRIVLPLQYLSSLLCLINNFLIQIIFKKCWKFSFLSNILLILCLCIYAELFLPNEPNISYTLFIAWSIVIFTIYLLTKVFSTLLIIEHYQLMNLQNNNQ</sequence>
<protein>
    <recommendedName>
        <fullName evidence="8">Transmembrane protein</fullName>
    </recommendedName>
</protein>
<dbReference type="Proteomes" id="UP000663848">
    <property type="component" value="Unassembled WGS sequence"/>
</dbReference>
<dbReference type="Proteomes" id="UP000663862">
    <property type="component" value="Unassembled WGS sequence"/>
</dbReference>
<evidence type="ECO:0000313" key="7">
    <source>
        <dbReference type="Proteomes" id="UP000663873"/>
    </source>
</evidence>
<dbReference type="EMBL" id="CAJOBQ010005694">
    <property type="protein sequence ID" value="CAF4660594.1"/>
    <property type="molecule type" value="Genomic_DNA"/>
</dbReference>
<feature type="transmembrane region" description="Helical" evidence="1">
    <location>
        <begin position="239"/>
        <end position="257"/>
    </location>
</feature>
<keyword evidence="1" id="KW-1133">Transmembrane helix</keyword>
<dbReference type="EMBL" id="CAJOBO010000659">
    <property type="protein sequence ID" value="CAF4267112.1"/>
    <property type="molecule type" value="Genomic_DNA"/>
</dbReference>
<feature type="transmembrane region" description="Helical" evidence="1">
    <location>
        <begin position="208"/>
        <end position="227"/>
    </location>
</feature>
<proteinExistence type="predicted"/>
<dbReference type="EMBL" id="CAJOBR010008592">
    <property type="protein sequence ID" value="CAF4881496.1"/>
    <property type="molecule type" value="Genomic_DNA"/>
</dbReference>
<accession>A0A821TUN0</accession>
<dbReference type="EMBL" id="CAJOBP010003248">
    <property type="protein sequence ID" value="CAF4396187.1"/>
    <property type="molecule type" value="Genomic_DNA"/>
</dbReference>
<organism evidence="5 6">
    <name type="scientific">Rotaria socialis</name>
    <dbReference type="NCBI Taxonomy" id="392032"/>
    <lineage>
        <taxon>Eukaryota</taxon>
        <taxon>Metazoa</taxon>
        <taxon>Spiralia</taxon>
        <taxon>Gnathifera</taxon>
        <taxon>Rotifera</taxon>
        <taxon>Eurotatoria</taxon>
        <taxon>Bdelloidea</taxon>
        <taxon>Philodinida</taxon>
        <taxon>Philodinidae</taxon>
        <taxon>Rotaria</taxon>
    </lineage>
</organism>
<feature type="transmembrane region" description="Helical" evidence="1">
    <location>
        <begin position="263"/>
        <end position="291"/>
    </location>
</feature>
<evidence type="ECO:0000313" key="6">
    <source>
        <dbReference type="Proteomes" id="UP000663848"/>
    </source>
</evidence>
<reference evidence="5" key="1">
    <citation type="submission" date="2021-02" db="EMBL/GenBank/DDBJ databases">
        <authorList>
            <person name="Nowell W R."/>
        </authorList>
    </citation>
    <scope>NUCLEOTIDE SEQUENCE</scope>
</reference>
<feature type="transmembrane region" description="Helical" evidence="1">
    <location>
        <begin position="34"/>
        <end position="53"/>
    </location>
</feature>
<comment type="caution">
    <text evidence="5">The sequence shown here is derived from an EMBL/GenBank/DDBJ whole genome shotgun (WGS) entry which is preliminary data.</text>
</comment>
<evidence type="ECO:0008006" key="8">
    <source>
        <dbReference type="Google" id="ProtNLM"/>
    </source>
</evidence>
<dbReference type="AlphaFoldDB" id="A0A821TUN0"/>
<dbReference type="Proteomes" id="UP000663873">
    <property type="component" value="Unassembled WGS sequence"/>
</dbReference>
<feature type="transmembrane region" description="Helical" evidence="1">
    <location>
        <begin position="108"/>
        <end position="127"/>
    </location>
</feature>
<evidence type="ECO:0000313" key="4">
    <source>
        <dbReference type="EMBL" id="CAF4660594.1"/>
    </source>
</evidence>
<gene>
    <name evidence="2" type="ORF">HFQ381_LOCUS11433</name>
    <name evidence="5" type="ORF">QYT958_LOCUS29396</name>
    <name evidence="4" type="ORF">TSG867_LOCUS31325</name>
    <name evidence="3" type="ORF">UJA718_LOCUS18775</name>
</gene>
<evidence type="ECO:0000256" key="1">
    <source>
        <dbReference type="SAM" id="Phobius"/>
    </source>
</evidence>
<evidence type="ECO:0000313" key="3">
    <source>
        <dbReference type="EMBL" id="CAF4396187.1"/>
    </source>
</evidence>
<keyword evidence="1" id="KW-0812">Transmembrane</keyword>
<name>A0A821TUN0_9BILA</name>
<keyword evidence="1" id="KW-0472">Membrane</keyword>
<evidence type="ECO:0000313" key="5">
    <source>
        <dbReference type="EMBL" id="CAF4881496.1"/>
    </source>
</evidence>
<dbReference type="Proteomes" id="UP000663851">
    <property type="component" value="Unassembled WGS sequence"/>
</dbReference>
<keyword evidence="7" id="KW-1185">Reference proteome</keyword>